<comment type="caution">
    <text evidence="1">The sequence shown here is derived from an EMBL/GenBank/DDBJ whole genome shotgun (WGS) entry which is preliminary data.</text>
</comment>
<keyword evidence="1" id="KW-0808">Transferase</keyword>
<protein>
    <submittedName>
        <fullName evidence="1">Glycosyltransferase involved in cell wall bisynthesis</fullName>
    </submittedName>
</protein>
<evidence type="ECO:0000313" key="2">
    <source>
        <dbReference type="Proteomes" id="UP000199581"/>
    </source>
</evidence>
<dbReference type="SUPFAM" id="SSF53756">
    <property type="entry name" value="UDP-Glycosyltransferase/glycogen phosphorylase"/>
    <property type="match status" value="1"/>
</dbReference>
<organism evidence="1 2">
    <name type="scientific">Desulfomicrobium norvegicum (strain DSM 1741 / NCIMB 8310)</name>
    <name type="common">Desulfovibrio baculatus (strain Norway 4)</name>
    <name type="synonym">Desulfovibrio desulfuricans (strain Norway 4)</name>
    <dbReference type="NCBI Taxonomy" id="52561"/>
    <lineage>
        <taxon>Bacteria</taxon>
        <taxon>Pseudomonadati</taxon>
        <taxon>Thermodesulfobacteriota</taxon>
        <taxon>Desulfovibrionia</taxon>
        <taxon>Desulfovibrionales</taxon>
        <taxon>Desulfomicrobiaceae</taxon>
        <taxon>Desulfomicrobium</taxon>
    </lineage>
</organism>
<proteinExistence type="predicted"/>
<dbReference type="OrthoDB" id="7593532at2"/>
<keyword evidence="2" id="KW-1185">Reference proteome</keyword>
<evidence type="ECO:0000313" key="1">
    <source>
        <dbReference type="EMBL" id="SFM08060.1"/>
    </source>
</evidence>
<reference evidence="1 2" key="1">
    <citation type="submission" date="2016-10" db="EMBL/GenBank/DDBJ databases">
        <authorList>
            <person name="Varghese N."/>
            <person name="Submissions S."/>
        </authorList>
    </citation>
    <scope>NUCLEOTIDE SEQUENCE [LARGE SCALE GENOMIC DNA]</scope>
    <source>
        <strain evidence="1 2">DSM 1741</strain>
    </source>
</reference>
<name>A0A8G2C589_DESNO</name>
<dbReference type="EMBL" id="FOTO01000013">
    <property type="protein sequence ID" value="SFM08060.1"/>
    <property type="molecule type" value="Genomic_DNA"/>
</dbReference>
<accession>A0A8G2C589</accession>
<dbReference type="RefSeq" id="WP_092193798.1">
    <property type="nucleotide sequence ID" value="NZ_FOTO01000013.1"/>
</dbReference>
<dbReference type="AlphaFoldDB" id="A0A8G2C589"/>
<sequence>MNKNHYIKIAIYSLDIFEYACAQIRIVTPFSRLNGHFNFKWAVQDANGLSRIDANHIEWADLIVVQRYFPLKETFPILERIFDSGKPVVYELDDFLLDVPPSHPFHSNSQRTAPFIKKIIPKVNLVTTSTDALRERLLPFNPNSVTIPNFVDESAFMSATLPKNPTKTVIAYMGSPTHEQDLELIENILFRIRNKFGSAIEFIFWGCANTRLAKLGRIIPFESSYASFLKTLGKIHFDIGLAPLADNPFNCCKSNIKWLEYSAHARAGIFSDLEPYRESVEHGKTGMLVGDDPKEWFEALEYLISNPDQRKAMGRAARKDAFARFGLSKGVHRYLELYRGLLKR</sequence>
<dbReference type="GO" id="GO:0016740">
    <property type="term" value="F:transferase activity"/>
    <property type="evidence" value="ECO:0007669"/>
    <property type="project" value="UniProtKB-KW"/>
</dbReference>
<gene>
    <name evidence="1" type="ORF">SAMN05421830_113102</name>
</gene>
<dbReference type="PANTHER" id="PTHR12526">
    <property type="entry name" value="GLYCOSYLTRANSFERASE"/>
    <property type="match status" value="1"/>
</dbReference>
<dbReference type="Gene3D" id="3.40.50.2000">
    <property type="entry name" value="Glycogen Phosphorylase B"/>
    <property type="match status" value="1"/>
</dbReference>
<dbReference type="Proteomes" id="UP000199581">
    <property type="component" value="Unassembled WGS sequence"/>
</dbReference>